<evidence type="ECO:0000313" key="3">
    <source>
        <dbReference type="EMBL" id="NDK92341.1"/>
    </source>
</evidence>
<gene>
    <name evidence="3" type="ORF">GYA93_22675</name>
</gene>
<keyword evidence="4" id="KW-1185">Reference proteome</keyword>
<feature type="domain" description="Barstar (barnase inhibitor)" evidence="2">
    <location>
        <begin position="21"/>
        <end position="109"/>
    </location>
</feature>
<protein>
    <submittedName>
        <fullName evidence="3">Barstar family protein</fullName>
    </submittedName>
</protein>
<comment type="similarity">
    <text evidence="1">Belongs to the barstar family.</text>
</comment>
<dbReference type="Proteomes" id="UP000466307">
    <property type="component" value="Unassembled WGS sequence"/>
</dbReference>
<accession>A0A7K3LWL8</accession>
<dbReference type="Pfam" id="PF01337">
    <property type="entry name" value="Barstar"/>
    <property type="match status" value="1"/>
</dbReference>
<reference evidence="3 4" key="1">
    <citation type="submission" date="2020-01" db="EMBL/GenBank/DDBJ databases">
        <title>Investigation of new actinobacteria for the biodesulphurisation of diesel fuel.</title>
        <authorList>
            <person name="Athi Narayanan S.M."/>
        </authorList>
    </citation>
    <scope>NUCLEOTIDE SEQUENCE [LARGE SCALE GENOMIC DNA]</scope>
    <source>
        <strain evidence="3 4">213E</strain>
    </source>
</reference>
<sequence>MSTDDAIATLPASLPDGVELRVTDAARLRTRRALFTEFARIWTFPDYFGNNADAFDECMRDLDEFARDAGRPTPTGYLTVITGAQRLLTSTQEFAWFADSIAFYRDHYRDVASPPAPFAVLLTAPEAARPEVVDRWGSVGMPPVSVSV</sequence>
<name>A0A7K3LWL8_9ACTN</name>
<dbReference type="EMBL" id="JAADZU010000114">
    <property type="protein sequence ID" value="NDK92341.1"/>
    <property type="molecule type" value="Genomic_DNA"/>
</dbReference>
<dbReference type="InterPro" id="IPR035905">
    <property type="entry name" value="Barstar-like_sf"/>
</dbReference>
<evidence type="ECO:0000313" key="4">
    <source>
        <dbReference type="Proteomes" id="UP000466307"/>
    </source>
</evidence>
<dbReference type="SUPFAM" id="SSF52038">
    <property type="entry name" value="Barstar-related"/>
    <property type="match status" value="1"/>
</dbReference>
<organism evidence="3 4">
    <name type="scientific">Gordonia desulfuricans</name>
    <dbReference type="NCBI Taxonomy" id="89051"/>
    <lineage>
        <taxon>Bacteria</taxon>
        <taxon>Bacillati</taxon>
        <taxon>Actinomycetota</taxon>
        <taxon>Actinomycetes</taxon>
        <taxon>Mycobacteriales</taxon>
        <taxon>Gordoniaceae</taxon>
        <taxon>Gordonia</taxon>
    </lineage>
</organism>
<proteinExistence type="inferred from homology"/>
<dbReference type="AlphaFoldDB" id="A0A7K3LWL8"/>
<comment type="caution">
    <text evidence="3">The sequence shown here is derived from an EMBL/GenBank/DDBJ whole genome shotgun (WGS) entry which is preliminary data.</text>
</comment>
<evidence type="ECO:0000259" key="2">
    <source>
        <dbReference type="Pfam" id="PF01337"/>
    </source>
</evidence>
<dbReference type="Gene3D" id="3.30.370.10">
    <property type="entry name" value="Barstar-like"/>
    <property type="match status" value="1"/>
</dbReference>
<evidence type="ECO:0000256" key="1">
    <source>
        <dbReference type="ARBA" id="ARBA00006845"/>
    </source>
</evidence>
<dbReference type="InterPro" id="IPR000468">
    <property type="entry name" value="Barstar"/>
</dbReference>